<feature type="compositionally biased region" description="Polar residues" evidence="1">
    <location>
        <begin position="39"/>
        <end position="54"/>
    </location>
</feature>
<gene>
    <name evidence="2" type="ORF">Raf01_71450</name>
</gene>
<dbReference type="AlphaFoldDB" id="A0A8J3VUS6"/>
<dbReference type="EMBL" id="BONZ01000075">
    <property type="protein sequence ID" value="GIH18973.1"/>
    <property type="molecule type" value="Genomic_DNA"/>
</dbReference>
<feature type="region of interest" description="Disordered" evidence="1">
    <location>
        <begin position="1"/>
        <end position="69"/>
    </location>
</feature>
<dbReference type="Proteomes" id="UP000642748">
    <property type="component" value="Unassembled WGS sequence"/>
</dbReference>
<evidence type="ECO:0000256" key="1">
    <source>
        <dbReference type="SAM" id="MobiDB-lite"/>
    </source>
</evidence>
<accession>A0A8J3VUS6</accession>
<protein>
    <submittedName>
        <fullName evidence="2">Uncharacterized protein</fullName>
    </submittedName>
</protein>
<evidence type="ECO:0000313" key="2">
    <source>
        <dbReference type="EMBL" id="GIH18973.1"/>
    </source>
</evidence>
<name>A0A8J3VUS6_9ACTN</name>
<sequence>MNAATPTKGDCMSQAPTLVSESSTQEQERRAPQARNAARFTSQANIVGQQQSRVVPSEDVGMSRQRPTPADAAVIAESDLEVLAVLVDLTATADNTQCRDHAWPSDLDPDGECEQCGLAYKDWSL</sequence>
<feature type="compositionally biased region" description="Polar residues" evidence="1">
    <location>
        <begin position="14"/>
        <end position="25"/>
    </location>
</feature>
<proteinExistence type="predicted"/>
<organism evidence="2 3">
    <name type="scientific">Rugosimonospora africana</name>
    <dbReference type="NCBI Taxonomy" id="556532"/>
    <lineage>
        <taxon>Bacteria</taxon>
        <taxon>Bacillati</taxon>
        <taxon>Actinomycetota</taxon>
        <taxon>Actinomycetes</taxon>
        <taxon>Micromonosporales</taxon>
        <taxon>Micromonosporaceae</taxon>
        <taxon>Rugosimonospora</taxon>
    </lineage>
</organism>
<keyword evidence="3" id="KW-1185">Reference proteome</keyword>
<dbReference type="RefSeq" id="WP_203922458.1">
    <property type="nucleotide sequence ID" value="NZ_BONZ01000075.1"/>
</dbReference>
<evidence type="ECO:0000313" key="3">
    <source>
        <dbReference type="Proteomes" id="UP000642748"/>
    </source>
</evidence>
<comment type="caution">
    <text evidence="2">The sequence shown here is derived from an EMBL/GenBank/DDBJ whole genome shotgun (WGS) entry which is preliminary data.</text>
</comment>
<reference evidence="2" key="1">
    <citation type="submission" date="2021-01" db="EMBL/GenBank/DDBJ databases">
        <title>Whole genome shotgun sequence of Rugosimonospora africana NBRC 104875.</title>
        <authorList>
            <person name="Komaki H."/>
            <person name="Tamura T."/>
        </authorList>
    </citation>
    <scope>NUCLEOTIDE SEQUENCE</scope>
    <source>
        <strain evidence="2">NBRC 104875</strain>
    </source>
</reference>